<comment type="caution">
    <text evidence="5">The sequence shown here is derived from an EMBL/GenBank/DDBJ whole genome shotgun (WGS) entry which is preliminary data.</text>
</comment>
<feature type="domain" description="Toprim" evidence="4">
    <location>
        <begin position="225"/>
        <end position="325"/>
    </location>
</feature>
<evidence type="ECO:0000259" key="3">
    <source>
        <dbReference type="Pfam" id="PF08707"/>
    </source>
</evidence>
<feature type="domain" description="DUF927" evidence="2">
    <location>
        <begin position="385"/>
        <end position="662"/>
    </location>
</feature>
<dbReference type="InterPro" id="IPR014819">
    <property type="entry name" value="PriCT_2"/>
</dbReference>
<organism evidence="5 6">
    <name type="scientific">Malikia spinosa</name>
    <dbReference type="NCBI Taxonomy" id="86180"/>
    <lineage>
        <taxon>Bacteria</taxon>
        <taxon>Pseudomonadati</taxon>
        <taxon>Pseudomonadota</taxon>
        <taxon>Betaproteobacteria</taxon>
        <taxon>Burkholderiales</taxon>
        <taxon>Comamonadaceae</taxon>
        <taxon>Malikia</taxon>
    </lineage>
</organism>
<dbReference type="Pfam" id="PF13362">
    <property type="entry name" value="Toprim_3"/>
    <property type="match status" value="1"/>
</dbReference>
<reference evidence="5 6" key="1">
    <citation type="submission" date="2019-09" db="EMBL/GenBank/DDBJ databases">
        <title>Identification of Malikia spinosa a prominent benzene-, toluene-, and ethylbenzene-degrading bacterium: enrichment, isolation and whole genome sequencing.</title>
        <authorList>
            <person name="Tancsics A."/>
            <person name="Revesz F."/>
            <person name="Kriszt B."/>
        </authorList>
    </citation>
    <scope>NUCLEOTIDE SEQUENCE [LARGE SCALE GENOMIC DNA]</scope>
    <source>
        <strain evidence="5 6">AB6</strain>
    </source>
</reference>
<dbReference type="InterPro" id="IPR006171">
    <property type="entry name" value="TOPRIM_dom"/>
</dbReference>
<dbReference type="InterPro" id="IPR009270">
    <property type="entry name" value="DUF927"/>
</dbReference>
<dbReference type="GO" id="GO:0016817">
    <property type="term" value="F:hydrolase activity, acting on acid anhydrides"/>
    <property type="evidence" value="ECO:0007669"/>
    <property type="project" value="InterPro"/>
</dbReference>
<evidence type="ECO:0000256" key="1">
    <source>
        <dbReference type="SAM" id="MobiDB-lite"/>
    </source>
</evidence>
<evidence type="ECO:0000259" key="4">
    <source>
        <dbReference type="Pfam" id="PF13362"/>
    </source>
</evidence>
<gene>
    <name evidence="5" type="ORF">F5985_03260</name>
</gene>
<feature type="compositionally biased region" description="Basic and acidic residues" evidence="1">
    <location>
        <begin position="107"/>
        <end position="130"/>
    </location>
</feature>
<dbReference type="Proteomes" id="UP000481947">
    <property type="component" value="Unassembled WGS sequence"/>
</dbReference>
<feature type="compositionally biased region" description="Low complexity" evidence="1">
    <location>
        <begin position="131"/>
        <end position="140"/>
    </location>
</feature>
<sequence>MTPRQKITSGLIRDALVCIPATMPRDEWARVAMGIKSEFPDESGFELFDQWSQTAGELYDHKATRDTWRSIKAGGSVKIGTLLFLAKQHGFELTRDNSPATPPDPEAAARHARERADRDRAERERTEAKHAQAAIEAAHQWDSASDTGDSAYLTRKGVRSYGLRFTRDGWLLVPMRDAAGQLWNVQRIAPVKPADGRDKLFPLGARKSGLWHLLGTVPADPGAALLVAEGYATAASLHEATGYPVAVAFDAGNLGKVARALRQLYPAALLVICGDDDADTEARTGTNTGRVKAFAAAAAVNGLALFPEGLPPGGSDFNDLHAHHGGAAGLAAVSEIVQAGIEAHRERLAADQAASSQPGKTQRQPKAKSPRRADDDDDAPEWDRFSVTDAGVLYHGVDRDGNPMKPEWVCSRLDVEALTRDQDGNGWGYLLTFADPLGRGKQWAMPARMLSGDGGEFRAALLNQGLRIASSPRARNLLTQYIQSRQPEENALCTDKTGWHGRAFVLPHETIGDQEERIVFQTEAAMENTIRTRGTGDQWRQRVAALCVGNSRLAFAVSCAFAGPLLRPAGVESGGFHFRGDSSSGKTTALKLAASVWGGSSYLQRWRTTDNALEAIAAQHSDLLLILDELAQVDPKTAGECAYMLANEQSKARATRNGAARPRLSWRLLFLSAGELGLADHMAEGMKRTRAGQEIRMADIPADAGRGLGAFEQLHDQEGGAAFASHATAQAAAVYGAVGREWLQWLTNNAGTLKARIREISSGLMLELVPETAGGQVHRVGERFALVGAAGELATAAGLTGWQEGEAERAARSCFNAWLAARGGTGNGEVSAMLRQVRSFLEAHGEGRFTWWHRAADDHSAKTLQRAGFRRMVNERGEPIKNDAEHERNYGEKMTPTNGESVSTEFFILPEVFRGEVCRGFDPESVCKVLADHECLMMNEPGRHAKKVKLPGTGQARCYHIPARIFALEL</sequence>
<proteinExistence type="predicted"/>
<dbReference type="AlphaFoldDB" id="A0A7C9NAG6"/>
<dbReference type="Pfam" id="PF08707">
    <property type="entry name" value="PriCT_2"/>
    <property type="match status" value="1"/>
</dbReference>
<feature type="compositionally biased region" description="Polar residues" evidence="1">
    <location>
        <begin position="353"/>
        <end position="362"/>
    </location>
</feature>
<dbReference type="EMBL" id="VYSB01000002">
    <property type="protein sequence ID" value="MYZ51179.1"/>
    <property type="molecule type" value="Genomic_DNA"/>
</dbReference>
<accession>A0A7C9NAG6</accession>
<dbReference type="InterPro" id="IPR034154">
    <property type="entry name" value="TOPRIM_DnaG/twinkle"/>
</dbReference>
<evidence type="ECO:0000313" key="6">
    <source>
        <dbReference type="Proteomes" id="UP000481947"/>
    </source>
</evidence>
<dbReference type="RefSeq" id="WP_272918711.1">
    <property type="nucleotide sequence ID" value="NZ_VYSB01000002.1"/>
</dbReference>
<feature type="domain" description="Primase C-terminal 2" evidence="3">
    <location>
        <begin position="12"/>
        <end position="86"/>
    </location>
</feature>
<evidence type="ECO:0000259" key="2">
    <source>
        <dbReference type="Pfam" id="PF06048"/>
    </source>
</evidence>
<feature type="region of interest" description="Disordered" evidence="1">
    <location>
        <begin position="347"/>
        <end position="383"/>
    </location>
</feature>
<name>A0A7C9NAG6_9BURK</name>
<protein>
    <submittedName>
        <fullName evidence="5">DUF927 domain-containing protein</fullName>
    </submittedName>
</protein>
<dbReference type="CDD" id="cd01029">
    <property type="entry name" value="TOPRIM_primases"/>
    <property type="match status" value="1"/>
</dbReference>
<evidence type="ECO:0000313" key="5">
    <source>
        <dbReference type="EMBL" id="MYZ51179.1"/>
    </source>
</evidence>
<feature type="region of interest" description="Disordered" evidence="1">
    <location>
        <begin position="93"/>
        <end position="147"/>
    </location>
</feature>
<dbReference type="Pfam" id="PF06048">
    <property type="entry name" value="DUF927"/>
    <property type="match status" value="1"/>
</dbReference>